<reference evidence="3" key="1">
    <citation type="submission" date="2021-06" db="EMBL/GenBank/DDBJ databases">
        <authorList>
            <person name="Hodson N. C."/>
            <person name="Mongue J. A."/>
            <person name="Jaron S. K."/>
        </authorList>
    </citation>
    <scope>NUCLEOTIDE SEQUENCE</scope>
</reference>
<protein>
    <recommendedName>
        <fullName evidence="2">KA1 domain-containing protein</fullName>
    </recommendedName>
</protein>
<accession>A0A8J2KDX1</accession>
<evidence type="ECO:0000256" key="1">
    <source>
        <dbReference type="SAM" id="Coils"/>
    </source>
</evidence>
<dbReference type="EMBL" id="CAJVCH010287277">
    <property type="protein sequence ID" value="CAG7785015.1"/>
    <property type="molecule type" value="Genomic_DNA"/>
</dbReference>
<keyword evidence="4" id="KW-1185">Reference proteome</keyword>
<evidence type="ECO:0000259" key="2">
    <source>
        <dbReference type="PROSITE" id="PS50032"/>
    </source>
</evidence>
<evidence type="ECO:0000313" key="4">
    <source>
        <dbReference type="Proteomes" id="UP000708208"/>
    </source>
</evidence>
<dbReference type="InterPro" id="IPR001772">
    <property type="entry name" value="KA1_dom"/>
</dbReference>
<comment type="caution">
    <text evidence="3">The sequence shown here is derived from an EMBL/GenBank/DDBJ whole genome shotgun (WGS) entry which is preliminary data.</text>
</comment>
<dbReference type="PROSITE" id="PS50032">
    <property type="entry name" value="KA1"/>
    <property type="match status" value="1"/>
</dbReference>
<evidence type="ECO:0000313" key="3">
    <source>
        <dbReference type="EMBL" id="CAG7785015.1"/>
    </source>
</evidence>
<proteinExistence type="predicted"/>
<name>A0A8J2KDX1_9HEXA</name>
<keyword evidence="1" id="KW-0175">Coiled coil</keyword>
<dbReference type="Proteomes" id="UP000708208">
    <property type="component" value="Unassembled WGS sequence"/>
</dbReference>
<dbReference type="AlphaFoldDB" id="A0A8J2KDX1"/>
<gene>
    <name evidence="3" type="ORF">AFUS01_LOCUS23667</name>
</gene>
<feature type="coiled-coil region" evidence="1">
    <location>
        <begin position="64"/>
        <end position="91"/>
    </location>
</feature>
<feature type="domain" description="KA1" evidence="2">
    <location>
        <begin position="60"/>
        <end position="119"/>
    </location>
</feature>
<organism evidence="3 4">
    <name type="scientific">Allacma fusca</name>
    <dbReference type="NCBI Taxonomy" id="39272"/>
    <lineage>
        <taxon>Eukaryota</taxon>
        <taxon>Metazoa</taxon>
        <taxon>Ecdysozoa</taxon>
        <taxon>Arthropoda</taxon>
        <taxon>Hexapoda</taxon>
        <taxon>Collembola</taxon>
        <taxon>Symphypleona</taxon>
        <taxon>Sminthuridae</taxon>
        <taxon>Allacma</taxon>
    </lineage>
</organism>
<sequence>MEVDEDIPSEQVCGNCTPALEAEKKRACEQLIVAQENARLLLIVETPMNLLYFQMVHPVREFQLQMLRFEVHSLKLEKERLGEELVAVRNQVGMQNSRVDTISYRIAELEHRVLRHLQLINSTTKNDDFCEPLYRLDFLAVSSI</sequence>